<evidence type="ECO:0000256" key="4">
    <source>
        <dbReference type="ARBA" id="ARBA00023163"/>
    </source>
</evidence>
<accession>K6XZM2</accession>
<dbReference type="InterPro" id="IPR036388">
    <property type="entry name" value="WH-like_DNA-bd_sf"/>
</dbReference>
<dbReference type="PRINTS" id="PR00039">
    <property type="entry name" value="HTHLYSR"/>
</dbReference>
<dbReference type="GO" id="GO:0003700">
    <property type="term" value="F:DNA-binding transcription factor activity"/>
    <property type="evidence" value="ECO:0007669"/>
    <property type="project" value="InterPro"/>
</dbReference>
<dbReference type="Pfam" id="PF03466">
    <property type="entry name" value="LysR_substrate"/>
    <property type="match status" value="1"/>
</dbReference>
<dbReference type="InterPro" id="IPR037402">
    <property type="entry name" value="YidZ_PBP2"/>
</dbReference>
<sequence length="300" mass="33629">MDYNLLKVLNAVVATGNVTRAAERLNLSQPATSNALARLRTAMDDPILIRSGNTMVPTARALQTAEQAELIASNIEQVFSPPPVFNPKTSSHRFTIALTDHGMQTVVPKLLQELANLAPNIKLDIRTLGEQDSLASISKALVNNDIDFLISRKTDTPKVFNNLDLFTDQFVTISSDTHPRINERLTKKMYLKEQHILVSFSGDRHGLVDAALGRENKSRNVAHTVNNFFSAALLIDKTDLLCTVSEKIAGNLTQKFNLQTFPCPVKIPEFKVAMYWSRAQEKKPEHHWFISFMANIKQQY</sequence>
<dbReference type="SUPFAM" id="SSF53850">
    <property type="entry name" value="Periplasmic binding protein-like II"/>
    <property type="match status" value="1"/>
</dbReference>
<evidence type="ECO:0000256" key="1">
    <source>
        <dbReference type="ARBA" id="ARBA00009437"/>
    </source>
</evidence>
<dbReference type="InterPro" id="IPR050389">
    <property type="entry name" value="LysR-type_TF"/>
</dbReference>
<evidence type="ECO:0000259" key="5">
    <source>
        <dbReference type="PROSITE" id="PS50931"/>
    </source>
</evidence>
<dbReference type="OrthoDB" id="6621790at2"/>
<comment type="similarity">
    <text evidence="1">Belongs to the LysR transcriptional regulatory family.</text>
</comment>
<keyword evidence="7" id="KW-1185">Reference proteome</keyword>
<reference evidence="6 7" key="1">
    <citation type="journal article" date="2017" name="Antonie Van Leeuwenhoek">
        <title>Rhizobium rhizosphaerae sp. nov., a novel species isolated from rice rhizosphere.</title>
        <authorList>
            <person name="Zhao J.J."/>
            <person name="Zhang J."/>
            <person name="Zhang R.J."/>
            <person name="Zhang C.W."/>
            <person name="Yin H.Q."/>
            <person name="Zhang X.X."/>
        </authorList>
    </citation>
    <scope>NUCLEOTIDE SEQUENCE [LARGE SCALE GENOMIC DNA]</scope>
    <source>
        <strain evidence="6 7">BSs20135</strain>
    </source>
</reference>
<name>K6XZM2_9ALTE</name>
<dbReference type="InterPro" id="IPR005119">
    <property type="entry name" value="LysR_subst-bd"/>
</dbReference>
<gene>
    <name evidence="6" type="ORF">GARC_0134</name>
</gene>
<feature type="domain" description="HTH lysR-type" evidence="5">
    <location>
        <begin position="1"/>
        <end position="58"/>
    </location>
</feature>
<organism evidence="6 7">
    <name type="scientific">Paraglaciecola arctica BSs20135</name>
    <dbReference type="NCBI Taxonomy" id="493475"/>
    <lineage>
        <taxon>Bacteria</taxon>
        <taxon>Pseudomonadati</taxon>
        <taxon>Pseudomonadota</taxon>
        <taxon>Gammaproteobacteria</taxon>
        <taxon>Alteromonadales</taxon>
        <taxon>Alteromonadaceae</taxon>
        <taxon>Paraglaciecola</taxon>
    </lineage>
</organism>
<evidence type="ECO:0000256" key="3">
    <source>
        <dbReference type="ARBA" id="ARBA00023125"/>
    </source>
</evidence>
<keyword evidence="2" id="KW-0805">Transcription regulation</keyword>
<dbReference type="InterPro" id="IPR000847">
    <property type="entry name" value="LysR_HTH_N"/>
</dbReference>
<evidence type="ECO:0000256" key="2">
    <source>
        <dbReference type="ARBA" id="ARBA00023015"/>
    </source>
</evidence>
<dbReference type="InterPro" id="IPR036390">
    <property type="entry name" value="WH_DNA-bd_sf"/>
</dbReference>
<protein>
    <recommendedName>
        <fullName evidence="5">HTH lysR-type domain-containing protein</fullName>
    </recommendedName>
</protein>
<dbReference type="EMBL" id="BAEO01000003">
    <property type="protein sequence ID" value="GAC17116.1"/>
    <property type="molecule type" value="Genomic_DNA"/>
</dbReference>
<dbReference type="PANTHER" id="PTHR30118:SF15">
    <property type="entry name" value="TRANSCRIPTIONAL REGULATORY PROTEIN"/>
    <property type="match status" value="1"/>
</dbReference>
<dbReference type="eggNOG" id="COG0583">
    <property type="taxonomic scope" value="Bacteria"/>
</dbReference>
<proteinExistence type="inferred from homology"/>
<dbReference type="Proteomes" id="UP000006327">
    <property type="component" value="Unassembled WGS sequence"/>
</dbReference>
<dbReference type="SUPFAM" id="SSF46785">
    <property type="entry name" value="Winged helix' DNA-binding domain"/>
    <property type="match status" value="1"/>
</dbReference>
<dbReference type="CDD" id="cd08417">
    <property type="entry name" value="PBP2_Nitroaromatics_like"/>
    <property type="match status" value="1"/>
</dbReference>
<keyword evidence="3" id="KW-0238">DNA-binding</keyword>
<dbReference type="Gene3D" id="1.10.10.10">
    <property type="entry name" value="Winged helix-like DNA-binding domain superfamily/Winged helix DNA-binding domain"/>
    <property type="match status" value="1"/>
</dbReference>
<dbReference type="STRING" id="493475.GARC_0134"/>
<dbReference type="RefSeq" id="WP_007615622.1">
    <property type="nucleotide sequence ID" value="NZ_BAEO01000003.1"/>
</dbReference>
<keyword evidence="4" id="KW-0804">Transcription</keyword>
<dbReference type="PANTHER" id="PTHR30118">
    <property type="entry name" value="HTH-TYPE TRANSCRIPTIONAL REGULATOR LEUO-RELATED"/>
    <property type="match status" value="1"/>
</dbReference>
<evidence type="ECO:0000313" key="6">
    <source>
        <dbReference type="EMBL" id="GAC17116.1"/>
    </source>
</evidence>
<comment type="caution">
    <text evidence="6">The sequence shown here is derived from an EMBL/GenBank/DDBJ whole genome shotgun (WGS) entry which is preliminary data.</text>
</comment>
<dbReference type="Gene3D" id="3.40.190.10">
    <property type="entry name" value="Periplasmic binding protein-like II"/>
    <property type="match status" value="2"/>
</dbReference>
<evidence type="ECO:0000313" key="7">
    <source>
        <dbReference type="Proteomes" id="UP000006327"/>
    </source>
</evidence>
<dbReference type="AlphaFoldDB" id="K6XZM2"/>
<dbReference type="Pfam" id="PF00126">
    <property type="entry name" value="HTH_1"/>
    <property type="match status" value="1"/>
</dbReference>
<dbReference type="GO" id="GO:0003677">
    <property type="term" value="F:DNA binding"/>
    <property type="evidence" value="ECO:0007669"/>
    <property type="project" value="UniProtKB-KW"/>
</dbReference>
<dbReference type="PROSITE" id="PS50931">
    <property type="entry name" value="HTH_LYSR"/>
    <property type="match status" value="1"/>
</dbReference>